<name>A0A368FA55_ANCCA</name>
<sequence>MSARSVPTAGPAPTADIVRTYQHLGGYCIAVSGERKPYQPSVCGFICGSMKIPEIEMGNKDWHINPGEVTFSMARRSRSGTIV</sequence>
<dbReference type="EMBL" id="JOJR01005117">
    <property type="protein sequence ID" value="RCN27057.1"/>
    <property type="molecule type" value="Genomic_DNA"/>
</dbReference>
<evidence type="ECO:0000313" key="2">
    <source>
        <dbReference type="Proteomes" id="UP000252519"/>
    </source>
</evidence>
<gene>
    <name evidence="1" type="ORF">ANCCAN_27211</name>
</gene>
<comment type="caution">
    <text evidence="1">The sequence shown here is derived from an EMBL/GenBank/DDBJ whole genome shotgun (WGS) entry which is preliminary data.</text>
</comment>
<dbReference type="STRING" id="29170.A0A368FA55"/>
<accession>A0A368FA55</accession>
<organism evidence="1 2">
    <name type="scientific">Ancylostoma caninum</name>
    <name type="common">Dog hookworm</name>
    <dbReference type="NCBI Taxonomy" id="29170"/>
    <lineage>
        <taxon>Eukaryota</taxon>
        <taxon>Metazoa</taxon>
        <taxon>Ecdysozoa</taxon>
        <taxon>Nematoda</taxon>
        <taxon>Chromadorea</taxon>
        <taxon>Rhabditida</taxon>
        <taxon>Rhabditina</taxon>
        <taxon>Rhabditomorpha</taxon>
        <taxon>Strongyloidea</taxon>
        <taxon>Ancylostomatidae</taxon>
        <taxon>Ancylostomatinae</taxon>
        <taxon>Ancylostoma</taxon>
    </lineage>
</organism>
<dbReference type="Proteomes" id="UP000252519">
    <property type="component" value="Unassembled WGS sequence"/>
</dbReference>
<reference evidence="1 2" key="1">
    <citation type="submission" date="2014-10" db="EMBL/GenBank/DDBJ databases">
        <title>Draft genome of the hookworm Ancylostoma caninum.</title>
        <authorList>
            <person name="Mitreva M."/>
        </authorList>
    </citation>
    <scope>NUCLEOTIDE SEQUENCE [LARGE SCALE GENOMIC DNA]</scope>
    <source>
        <strain evidence="1 2">Baltimore</strain>
    </source>
</reference>
<dbReference type="AlphaFoldDB" id="A0A368FA55"/>
<evidence type="ECO:0000313" key="1">
    <source>
        <dbReference type="EMBL" id="RCN27057.1"/>
    </source>
</evidence>
<keyword evidence="2" id="KW-1185">Reference proteome</keyword>
<proteinExistence type="predicted"/>
<protein>
    <submittedName>
        <fullName evidence="1">Uncharacterized protein</fullName>
    </submittedName>
</protein>